<evidence type="ECO:0000313" key="2">
    <source>
        <dbReference type="EMBL" id="GAA0338079.1"/>
    </source>
</evidence>
<gene>
    <name evidence="2" type="ORF">GCM10008967_30450</name>
</gene>
<keyword evidence="1" id="KW-0472">Membrane</keyword>
<dbReference type="Proteomes" id="UP001500782">
    <property type="component" value="Unassembled WGS sequence"/>
</dbReference>
<evidence type="ECO:0000313" key="3">
    <source>
        <dbReference type="Proteomes" id="UP001500782"/>
    </source>
</evidence>
<name>A0ABN0WHL1_9BACI</name>
<feature type="transmembrane region" description="Helical" evidence="1">
    <location>
        <begin position="31"/>
        <end position="51"/>
    </location>
</feature>
<protein>
    <submittedName>
        <fullName evidence="2">Uncharacterized protein</fullName>
    </submittedName>
</protein>
<organism evidence="2 3">
    <name type="scientific">Bacillus carboniphilus</name>
    <dbReference type="NCBI Taxonomy" id="86663"/>
    <lineage>
        <taxon>Bacteria</taxon>
        <taxon>Bacillati</taxon>
        <taxon>Bacillota</taxon>
        <taxon>Bacilli</taxon>
        <taxon>Bacillales</taxon>
        <taxon>Bacillaceae</taxon>
        <taxon>Bacillus</taxon>
    </lineage>
</organism>
<accession>A0ABN0WHL1</accession>
<keyword evidence="1" id="KW-1133">Transmembrane helix</keyword>
<dbReference type="RefSeq" id="WP_343800631.1">
    <property type="nucleotide sequence ID" value="NZ_BAAADJ010000053.1"/>
</dbReference>
<keyword evidence="3" id="KW-1185">Reference proteome</keyword>
<comment type="caution">
    <text evidence="2">The sequence shown here is derived from an EMBL/GenBank/DDBJ whole genome shotgun (WGS) entry which is preliminary data.</text>
</comment>
<evidence type="ECO:0000256" key="1">
    <source>
        <dbReference type="SAM" id="Phobius"/>
    </source>
</evidence>
<proteinExistence type="predicted"/>
<feature type="transmembrane region" description="Helical" evidence="1">
    <location>
        <begin position="7"/>
        <end position="25"/>
    </location>
</feature>
<keyword evidence="1" id="KW-0812">Transmembrane</keyword>
<dbReference type="EMBL" id="BAAADJ010000053">
    <property type="protein sequence ID" value="GAA0338079.1"/>
    <property type="molecule type" value="Genomic_DNA"/>
</dbReference>
<reference evidence="2 3" key="1">
    <citation type="journal article" date="2019" name="Int. J. Syst. Evol. Microbiol.">
        <title>The Global Catalogue of Microorganisms (GCM) 10K type strain sequencing project: providing services to taxonomists for standard genome sequencing and annotation.</title>
        <authorList>
            <consortium name="The Broad Institute Genomics Platform"/>
            <consortium name="The Broad Institute Genome Sequencing Center for Infectious Disease"/>
            <person name="Wu L."/>
            <person name="Ma J."/>
        </authorList>
    </citation>
    <scope>NUCLEOTIDE SEQUENCE [LARGE SCALE GENOMIC DNA]</scope>
    <source>
        <strain evidence="2 3">JCM 9731</strain>
    </source>
</reference>
<sequence length="56" mass="6467">MSNDRWMVYLLVGLIAYTVIMSFAFENEAFFAEQINSTVIIGLLIIIILKLDKKKQ</sequence>